<sequence>MAASDEDVTAHRILWELDASVSSSVNKTRKFVDEFKRNLEQDFPRINSVIKVSLTHGGSAYEGLAVSENADFDITVLLGDPFKLENFHVERDQKSDFFTLRWKSHLKNKILCNRDYYLKAADLREKMLTDLHTTIDNMYLASVKKIDIKHWLTSLAVEIHLLSGSKISIDVVPQVAFRSWNQCPDLKQISELSRHQRQYIDKINKNKSPVMCFALAVPDKENYSRGDFLFNISFSLLEKEFFKANTEIRDMVRLVKFVADRRGWKEKPLKFKSYYAKRVAIKYDKQLKTKNLWDGFRALLRFLRSDLDEIGTIDGFYVGNQVTYRKDRSVLDKFIREIDSVLYMSAKEVKDLLNGNVYDFGSRALSPEEATFTTEGAESTYSCIII</sequence>
<dbReference type="EMBL" id="JAXCGZ010015246">
    <property type="protein sequence ID" value="KAK7070753.1"/>
    <property type="molecule type" value="Genomic_DNA"/>
</dbReference>
<dbReference type="PANTHER" id="PTHR10656:SF42">
    <property type="entry name" value="CYCLIC GMP-AMP SYNTHASE-LIKE PROTEIN-RELATED"/>
    <property type="match status" value="1"/>
</dbReference>
<feature type="domain" description="Mab-21-like nucleotidyltransferase" evidence="2">
    <location>
        <begin position="61"/>
        <end position="243"/>
    </location>
</feature>
<comment type="similarity">
    <text evidence="1">Belongs to the mab-21 family.</text>
</comment>
<dbReference type="InterPro" id="IPR046903">
    <property type="entry name" value="Mab-21-like_nuc_Trfase"/>
</dbReference>
<evidence type="ECO:0000256" key="1">
    <source>
        <dbReference type="ARBA" id="ARBA00008307"/>
    </source>
</evidence>
<dbReference type="Proteomes" id="UP001381693">
    <property type="component" value="Unassembled WGS sequence"/>
</dbReference>
<name>A0AAN8WXX0_HALRR</name>
<protein>
    <recommendedName>
        <fullName evidence="2">Mab-21-like nucleotidyltransferase domain-containing protein</fullName>
    </recommendedName>
</protein>
<organism evidence="3 4">
    <name type="scientific">Halocaridina rubra</name>
    <name type="common">Hawaiian red shrimp</name>
    <dbReference type="NCBI Taxonomy" id="373956"/>
    <lineage>
        <taxon>Eukaryota</taxon>
        <taxon>Metazoa</taxon>
        <taxon>Ecdysozoa</taxon>
        <taxon>Arthropoda</taxon>
        <taxon>Crustacea</taxon>
        <taxon>Multicrustacea</taxon>
        <taxon>Malacostraca</taxon>
        <taxon>Eumalacostraca</taxon>
        <taxon>Eucarida</taxon>
        <taxon>Decapoda</taxon>
        <taxon>Pleocyemata</taxon>
        <taxon>Caridea</taxon>
        <taxon>Atyoidea</taxon>
        <taxon>Atyidae</taxon>
        <taxon>Halocaridina</taxon>
    </lineage>
</organism>
<proteinExistence type="inferred from homology"/>
<keyword evidence="4" id="KW-1185">Reference proteome</keyword>
<dbReference type="Pfam" id="PF03281">
    <property type="entry name" value="Mab-21"/>
    <property type="match status" value="1"/>
</dbReference>
<reference evidence="3 4" key="1">
    <citation type="submission" date="2023-11" db="EMBL/GenBank/DDBJ databases">
        <title>Halocaridina rubra genome assembly.</title>
        <authorList>
            <person name="Smith C."/>
        </authorList>
    </citation>
    <scope>NUCLEOTIDE SEQUENCE [LARGE SCALE GENOMIC DNA]</scope>
    <source>
        <strain evidence="3">EP-1</strain>
        <tissue evidence="3">Whole</tissue>
    </source>
</reference>
<comment type="caution">
    <text evidence="3">The sequence shown here is derived from an EMBL/GenBank/DDBJ whole genome shotgun (WGS) entry which is preliminary data.</text>
</comment>
<dbReference type="Gene3D" id="3.30.460.90">
    <property type="match status" value="1"/>
</dbReference>
<accession>A0AAN8WXX0</accession>
<gene>
    <name evidence="3" type="ORF">SK128_002875</name>
</gene>
<evidence type="ECO:0000313" key="3">
    <source>
        <dbReference type="EMBL" id="KAK7070753.1"/>
    </source>
</evidence>
<evidence type="ECO:0000313" key="4">
    <source>
        <dbReference type="Proteomes" id="UP001381693"/>
    </source>
</evidence>
<dbReference type="AlphaFoldDB" id="A0AAN8WXX0"/>
<evidence type="ECO:0000259" key="2">
    <source>
        <dbReference type="Pfam" id="PF03281"/>
    </source>
</evidence>
<dbReference type="PANTHER" id="PTHR10656">
    <property type="entry name" value="CELL FATE DETERMINING PROTEIN MAB21-RELATED"/>
    <property type="match status" value="1"/>
</dbReference>